<dbReference type="GO" id="GO:0006506">
    <property type="term" value="P:GPI anchor biosynthetic process"/>
    <property type="evidence" value="ECO:0007669"/>
    <property type="project" value="UniProtKB-UniPathway"/>
</dbReference>
<dbReference type="Gene3D" id="1.10.287.1260">
    <property type="match status" value="1"/>
</dbReference>
<evidence type="ECO:0000256" key="10">
    <source>
        <dbReference type="ARBA" id="ARBA00023136"/>
    </source>
</evidence>
<evidence type="ECO:0000313" key="14">
    <source>
        <dbReference type="Proteomes" id="UP000281549"/>
    </source>
</evidence>
<keyword evidence="9 11" id="KW-1133">Transmembrane helix</keyword>
<dbReference type="PANTHER" id="PTHR23072">
    <property type="entry name" value="PHOSPHATIDYLINOSITOL GLYCAN-RELATED"/>
    <property type="match status" value="1"/>
</dbReference>
<dbReference type="SUPFAM" id="SSF82861">
    <property type="entry name" value="Mechanosensitive channel protein MscS (YggB), transmembrane region"/>
    <property type="match status" value="1"/>
</dbReference>
<evidence type="ECO:0000256" key="2">
    <source>
        <dbReference type="ARBA" id="ARBA00004687"/>
    </source>
</evidence>
<dbReference type="Pfam" id="PF01663">
    <property type="entry name" value="Phosphodiest"/>
    <property type="match status" value="1"/>
</dbReference>
<evidence type="ECO:0000256" key="9">
    <source>
        <dbReference type="ARBA" id="ARBA00022989"/>
    </source>
</evidence>
<organism evidence="13 14">
    <name type="scientific">Rozella allomycis (strain CSF55)</name>
    <dbReference type="NCBI Taxonomy" id="988480"/>
    <lineage>
        <taxon>Eukaryota</taxon>
        <taxon>Fungi</taxon>
        <taxon>Fungi incertae sedis</taxon>
        <taxon>Cryptomycota</taxon>
        <taxon>Cryptomycota incertae sedis</taxon>
        <taxon>Rozella</taxon>
    </lineage>
</organism>
<feature type="transmembrane region" description="Helical" evidence="11">
    <location>
        <begin position="75"/>
        <end position="104"/>
    </location>
</feature>
<dbReference type="Gene3D" id="3.40.720.10">
    <property type="entry name" value="Alkaline Phosphatase, subunit A"/>
    <property type="match status" value="1"/>
</dbReference>
<gene>
    <name evidence="13" type="ORF">ROZALSC1DRAFT_27586</name>
</gene>
<comment type="pathway">
    <text evidence="2 11">Glycolipid biosynthesis; glycosylphosphatidylinositol-anchor biosynthesis.</text>
</comment>
<dbReference type="InterPro" id="IPR017850">
    <property type="entry name" value="Alkaline_phosphatase_core_sf"/>
</dbReference>
<evidence type="ECO:0000313" key="13">
    <source>
        <dbReference type="EMBL" id="RKP20974.1"/>
    </source>
</evidence>
<proteinExistence type="inferred from homology"/>
<evidence type="ECO:0000256" key="6">
    <source>
        <dbReference type="ARBA" id="ARBA00022679"/>
    </source>
</evidence>
<dbReference type="AlphaFoldDB" id="A0A4P9YN32"/>
<dbReference type="InterPro" id="IPR011014">
    <property type="entry name" value="MscS_channel_TM-2"/>
</dbReference>
<keyword evidence="8 11" id="KW-0256">Endoplasmic reticulum</keyword>
<protein>
    <recommendedName>
        <fullName evidence="4 11">GPI ethanolamine phosphate transferase 2</fullName>
    </recommendedName>
</protein>
<reference evidence="14" key="1">
    <citation type="journal article" date="2018" name="Nat. Microbiol.">
        <title>Leveraging single-cell genomics to expand the fungal tree of life.</title>
        <authorList>
            <person name="Ahrendt S.R."/>
            <person name="Quandt C.A."/>
            <person name="Ciobanu D."/>
            <person name="Clum A."/>
            <person name="Salamov A."/>
            <person name="Andreopoulos B."/>
            <person name="Cheng J.F."/>
            <person name="Woyke T."/>
            <person name="Pelin A."/>
            <person name="Henrissat B."/>
            <person name="Reynolds N.K."/>
            <person name="Benny G.L."/>
            <person name="Smith M.E."/>
            <person name="James T.Y."/>
            <person name="Grigoriev I.V."/>
        </authorList>
    </citation>
    <scope>NUCLEOTIDE SEQUENCE [LARGE SCALE GENOMIC DNA]</scope>
    <source>
        <strain evidence="14">CSF55</strain>
    </source>
</reference>
<comment type="subcellular location">
    <subcellularLocation>
        <location evidence="1 11">Endoplasmic reticulum membrane</location>
        <topology evidence="1 11">Multi-pass membrane protein</topology>
    </subcellularLocation>
</comment>
<dbReference type="GO" id="GO:0005789">
    <property type="term" value="C:endoplasmic reticulum membrane"/>
    <property type="evidence" value="ECO:0007669"/>
    <property type="project" value="UniProtKB-SubCell"/>
</dbReference>
<dbReference type="InterPro" id="IPR037674">
    <property type="entry name" value="PIG-G_N"/>
</dbReference>
<dbReference type="Proteomes" id="UP000281549">
    <property type="component" value="Unassembled WGS sequence"/>
</dbReference>
<dbReference type="GO" id="GO:0051267">
    <property type="term" value="F:CP2 mannose-ethanolamine phosphotransferase activity"/>
    <property type="evidence" value="ECO:0007669"/>
    <property type="project" value="TreeGrafter"/>
</dbReference>
<dbReference type="InterPro" id="IPR002591">
    <property type="entry name" value="Phosphodiest/P_Trfase"/>
</dbReference>
<keyword evidence="5 11" id="KW-0337">GPI-anchor biosynthesis</keyword>
<evidence type="ECO:0000256" key="8">
    <source>
        <dbReference type="ARBA" id="ARBA00022824"/>
    </source>
</evidence>
<dbReference type="InterPro" id="IPR006685">
    <property type="entry name" value="MscS_channel_2nd"/>
</dbReference>
<dbReference type="PANTHER" id="PTHR23072:SF0">
    <property type="entry name" value="GPI ETHANOLAMINE PHOSPHATE TRANSFERASE 2"/>
    <property type="match status" value="1"/>
</dbReference>
<feature type="non-terminal residue" evidence="13">
    <location>
        <position position="552"/>
    </location>
</feature>
<evidence type="ECO:0000256" key="5">
    <source>
        <dbReference type="ARBA" id="ARBA00022502"/>
    </source>
</evidence>
<evidence type="ECO:0000256" key="11">
    <source>
        <dbReference type="RuleBase" id="RU367106"/>
    </source>
</evidence>
<dbReference type="Pfam" id="PF00924">
    <property type="entry name" value="MS_channel_2nd"/>
    <property type="match status" value="1"/>
</dbReference>
<evidence type="ECO:0000259" key="12">
    <source>
        <dbReference type="Pfam" id="PF00924"/>
    </source>
</evidence>
<dbReference type="InterPro" id="IPR010920">
    <property type="entry name" value="LSM_dom_sf"/>
</dbReference>
<sequence>MIFYVRAFNRCSLIPSQRRYLFSLKKPISSFITRTRLIKDDHMVQLVTSSTVFTVKAIIAMSVLGSLGVDMRPVITGLGITGFTVGFALKDIGANFVSGFLLLFQKPFKMNDVIKSGSYQGKVIGMDVKYVHLQTPEGRILLPILLYCLKIGLSYIFFYEFLPEKQSLNGYSTFADESEPNHPKPIFSRLVFIIIDSLRADFVMGNNSGFNFVKRKIESGDALPFVSLAKPPTVTMPRIKALVSGSNPTFLDLVKNFDAYKMTFDNWLHQFKQANKSIVFYGDDTWIKMFGDGFFKRSEGTTSFFVQDTVEVDKNVTRHLDIELKNKDWDVMILHYLGLDHICHSEGIHSAKMIPKHQEMDKIIERIYGDLQDERTLLVVSGDHGITDQGNHGGSSIEELSTGLIFLSPLFHKLGQNRDGRNNLLGQRKDLKTFLESIESNIKYEIVNQIDIVSTLCILFGLPIPRNNAGKIIPRILSMYDDTDKRKALELNLNQISNLINASLECNSCPSECCELQEEIKNCNNEKKIDKVLDILIKASHFVSESSNEGST</sequence>
<keyword evidence="10 11" id="KW-0472">Membrane</keyword>
<comment type="caution">
    <text evidence="11">Lacks conserved residue(s) required for the propagation of feature annotation.</text>
</comment>
<name>A0A4P9YN32_ROZAC</name>
<evidence type="ECO:0000256" key="3">
    <source>
        <dbReference type="ARBA" id="ARBA00005315"/>
    </source>
</evidence>
<dbReference type="CDD" id="cd16024">
    <property type="entry name" value="GPI_EPT_2"/>
    <property type="match status" value="1"/>
</dbReference>
<dbReference type="GO" id="GO:0055085">
    <property type="term" value="P:transmembrane transport"/>
    <property type="evidence" value="ECO:0007669"/>
    <property type="project" value="InterPro"/>
</dbReference>
<dbReference type="SUPFAM" id="SSF53649">
    <property type="entry name" value="Alkaline phosphatase-like"/>
    <property type="match status" value="1"/>
</dbReference>
<evidence type="ECO:0000256" key="1">
    <source>
        <dbReference type="ARBA" id="ARBA00004477"/>
    </source>
</evidence>
<keyword evidence="6 11" id="KW-0808">Transferase</keyword>
<evidence type="ECO:0000256" key="4">
    <source>
        <dbReference type="ARBA" id="ARBA00020830"/>
    </source>
</evidence>
<dbReference type="UniPathway" id="UPA00196"/>
<evidence type="ECO:0000256" key="7">
    <source>
        <dbReference type="ARBA" id="ARBA00022692"/>
    </source>
</evidence>
<dbReference type="InterPro" id="IPR039527">
    <property type="entry name" value="PIGG/GPI7"/>
</dbReference>
<accession>A0A4P9YN32</accession>
<feature type="transmembrane region" description="Helical" evidence="11">
    <location>
        <begin position="46"/>
        <end position="69"/>
    </location>
</feature>
<feature type="transmembrane region" description="Helical" evidence="11">
    <location>
        <begin position="140"/>
        <end position="159"/>
    </location>
</feature>
<dbReference type="EMBL" id="ML005002">
    <property type="protein sequence ID" value="RKP20974.1"/>
    <property type="molecule type" value="Genomic_DNA"/>
</dbReference>
<comment type="function">
    <text evidence="11">Ethanolamine phosphate transferase involved in glycosylphosphatidylinositol-anchor biosynthesis. Transfers ethanolamine phosphate to the GPI second mannose.</text>
</comment>
<dbReference type="SUPFAM" id="SSF50182">
    <property type="entry name" value="Sm-like ribonucleoproteins"/>
    <property type="match status" value="1"/>
</dbReference>
<feature type="domain" description="Mechanosensitive ion channel MscS" evidence="12">
    <location>
        <begin position="94"/>
        <end position="141"/>
    </location>
</feature>
<comment type="similarity">
    <text evidence="3 11">Belongs to the PIGG/PIGN/PIGO family. PIGG subfamily.</text>
</comment>
<keyword evidence="7 11" id="KW-0812">Transmembrane</keyword>